<sequence>MEIIWWIIIGILFLLAYAGLVAPGLPDAPFILGGFLIYHFFINDTEFGWVFWISMTLITIMLIVIDYISGGVVAKKYGGSTWSMIAAAVGVIVFPFIMGPIGILIGPFVLVLLLELILRKSKEDALKIAFGTVVGFIGGTFVKFFILTAMIIWFGLALIF</sequence>
<feature type="transmembrane region" description="Helical" evidence="1">
    <location>
        <begin position="81"/>
        <end position="114"/>
    </location>
</feature>
<dbReference type="PANTHER" id="PTHR39165">
    <property type="entry name" value="IG HYPOTHETICAL 17883"/>
    <property type="match status" value="1"/>
</dbReference>
<dbReference type="PANTHER" id="PTHR39165:SF1">
    <property type="entry name" value="DUF456 DOMAIN-CONTAINING PROTEIN"/>
    <property type="match status" value="1"/>
</dbReference>
<dbReference type="Pfam" id="PF04306">
    <property type="entry name" value="DUF456"/>
    <property type="match status" value="1"/>
</dbReference>
<comment type="caution">
    <text evidence="2">The sequence shown here is derived from an EMBL/GenBank/DDBJ whole genome shotgun (WGS) entry which is preliminary data.</text>
</comment>
<keyword evidence="1" id="KW-0472">Membrane</keyword>
<feature type="transmembrane region" description="Helical" evidence="1">
    <location>
        <begin position="126"/>
        <end position="159"/>
    </location>
</feature>
<feature type="transmembrane region" description="Helical" evidence="1">
    <location>
        <begin position="6"/>
        <end position="37"/>
    </location>
</feature>
<dbReference type="AlphaFoldDB" id="A0A926RTK2"/>
<evidence type="ECO:0000313" key="3">
    <source>
        <dbReference type="Proteomes" id="UP000661691"/>
    </source>
</evidence>
<keyword evidence="3" id="KW-1185">Reference proteome</keyword>
<keyword evidence="1" id="KW-0812">Transmembrane</keyword>
<dbReference type="InterPro" id="IPR007403">
    <property type="entry name" value="DUF456"/>
</dbReference>
<evidence type="ECO:0000313" key="2">
    <source>
        <dbReference type="EMBL" id="MBD1372930.1"/>
    </source>
</evidence>
<dbReference type="EMBL" id="JACXAH010000015">
    <property type="protein sequence ID" value="MBD1372930.1"/>
    <property type="molecule type" value="Genomic_DNA"/>
</dbReference>
<evidence type="ECO:0000256" key="1">
    <source>
        <dbReference type="SAM" id="Phobius"/>
    </source>
</evidence>
<dbReference type="RefSeq" id="WP_191139721.1">
    <property type="nucleotide sequence ID" value="NZ_JACXAG020000004.1"/>
</dbReference>
<proteinExistence type="predicted"/>
<name>A0A926RTK2_9BACL</name>
<organism evidence="2 3">
    <name type="scientific">Polycladospora coralii</name>
    <dbReference type="NCBI Taxonomy" id="2771432"/>
    <lineage>
        <taxon>Bacteria</taxon>
        <taxon>Bacillati</taxon>
        <taxon>Bacillota</taxon>
        <taxon>Bacilli</taxon>
        <taxon>Bacillales</taxon>
        <taxon>Thermoactinomycetaceae</taxon>
        <taxon>Polycladospora</taxon>
    </lineage>
</organism>
<keyword evidence="1" id="KW-1133">Transmembrane helix</keyword>
<protein>
    <submittedName>
        <fullName evidence="2">DUF456 domain-containing protein</fullName>
    </submittedName>
</protein>
<feature type="transmembrane region" description="Helical" evidence="1">
    <location>
        <begin position="49"/>
        <end position="69"/>
    </location>
</feature>
<gene>
    <name evidence="2" type="ORF">IC620_11235</name>
</gene>
<accession>A0A926RTK2</accession>
<reference evidence="2" key="1">
    <citation type="submission" date="2020-09" db="EMBL/GenBank/DDBJ databases">
        <title>A novel bacterium of genus Hazenella, isolated from South China Sea.</title>
        <authorList>
            <person name="Huang H."/>
            <person name="Mo K."/>
            <person name="Hu Y."/>
        </authorList>
    </citation>
    <scope>NUCLEOTIDE SEQUENCE</scope>
    <source>
        <strain evidence="2">IB182357</strain>
    </source>
</reference>
<dbReference type="Proteomes" id="UP000661691">
    <property type="component" value="Unassembled WGS sequence"/>
</dbReference>